<dbReference type="Proteomes" id="UP001168098">
    <property type="component" value="Unassembled WGS sequence"/>
</dbReference>
<feature type="signal peptide" evidence="4">
    <location>
        <begin position="1"/>
        <end position="21"/>
    </location>
</feature>
<evidence type="ECO:0000256" key="1">
    <source>
        <dbReference type="ARBA" id="ARBA00022603"/>
    </source>
</evidence>
<evidence type="ECO:0000256" key="4">
    <source>
        <dbReference type="SAM" id="SignalP"/>
    </source>
</evidence>
<comment type="caution">
    <text evidence="5">The sequence shown here is derived from an EMBL/GenBank/DDBJ whole genome shotgun (WGS) entry which is preliminary data.</text>
</comment>
<proteinExistence type="predicted"/>
<accession>A0AA39DLS7</accession>
<keyword evidence="3" id="KW-0949">S-adenosyl-L-methionine</keyword>
<protein>
    <submittedName>
        <fullName evidence="5">Uncharacterized protein</fullName>
    </submittedName>
</protein>
<sequence>MPKRLEIGIFTGYSLLLTALSIPDDGKEQWLCLIHLWLHKAENLAGRIALNSTKYWQLILASKYLKLH</sequence>
<dbReference type="EMBL" id="JARBHA010000011">
    <property type="protein sequence ID" value="KAJ9688225.1"/>
    <property type="molecule type" value="Genomic_DNA"/>
</dbReference>
<reference evidence="5 6" key="1">
    <citation type="journal article" date="2023" name="BMC Biotechnol.">
        <title>Vitis rotundifolia cv Carlos genome sequencing.</title>
        <authorList>
            <person name="Huff M."/>
            <person name="Hulse-Kemp A."/>
            <person name="Scheffler B."/>
            <person name="Youngblood R."/>
            <person name="Simpson S."/>
            <person name="Babiker E."/>
            <person name="Staton M."/>
        </authorList>
    </citation>
    <scope>NUCLEOTIDE SEQUENCE [LARGE SCALE GENOMIC DNA]</scope>
    <source>
        <tissue evidence="5">Leaf</tissue>
    </source>
</reference>
<dbReference type="InterPro" id="IPR002935">
    <property type="entry name" value="SAM_O-MeTrfase"/>
</dbReference>
<evidence type="ECO:0000256" key="2">
    <source>
        <dbReference type="ARBA" id="ARBA00022679"/>
    </source>
</evidence>
<keyword evidence="1" id="KW-0489">Methyltransferase</keyword>
<evidence type="ECO:0000313" key="6">
    <source>
        <dbReference type="Proteomes" id="UP001168098"/>
    </source>
</evidence>
<name>A0AA39DLS7_VITRO</name>
<dbReference type="Pfam" id="PF01596">
    <property type="entry name" value="Methyltransf_3"/>
    <property type="match status" value="1"/>
</dbReference>
<gene>
    <name evidence="5" type="ORF">PVL29_014109</name>
</gene>
<evidence type="ECO:0000256" key="3">
    <source>
        <dbReference type="ARBA" id="ARBA00022691"/>
    </source>
</evidence>
<keyword evidence="6" id="KW-1185">Reference proteome</keyword>
<keyword evidence="4" id="KW-0732">Signal</keyword>
<dbReference type="GO" id="GO:0032259">
    <property type="term" value="P:methylation"/>
    <property type="evidence" value="ECO:0007669"/>
    <property type="project" value="UniProtKB-KW"/>
</dbReference>
<dbReference type="GO" id="GO:0008171">
    <property type="term" value="F:O-methyltransferase activity"/>
    <property type="evidence" value="ECO:0007669"/>
    <property type="project" value="InterPro"/>
</dbReference>
<evidence type="ECO:0000313" key="5">
    <source>
        <dbReference type="EMBL" id="KAJ9688225.1"/>
    </source>
</evidence>
<dbReference type="AlphaFoldDB" id="A0AA39DLS7"/>
<keyword evidence="2" id="KW-0808">Transferase</keyword>
<feature type="chain" id="PRO_5041320282" evidence="4">
    <location>
        <begin position="22"/>
        <end position="68"/>
    </location>
</feature>
<organism evidence="5 6">
    <name type="scientific">Vitis rotundifolia</name>
    <name type="common">Muscadine grape</name>
    <dbReference type="NCBI Taxonomy" id="103349"/>
    <lineage>
        <taxon>Eukaryota</taxon>
        <taxon>Viridiplantae</taxon>
        <taxon>Streptophyta</taxon>
        <taxon>Embryophyta</taxon>
        <taxon>Tracheophyta</taxon>
        <taxon>Spermatophyta</taxon>
        <taxon>Magnoliopsida</taxon>
        <taxon>eudicotyledons</taxon>
        <taxon>Gunneridae</taxon>
        <taxon>Pentapetalae</taxon>
        <taxon>rosids</taxon>
        <taxon>Vitales</taxon>
        <taxon>Vitaceae</taxon>
        <taxon>Viteae</taxon>
        <taxon>Vitis</taxon>
    </lineage>
</organism>